<proteinExistence type="predicted"/>
<organism evidence="1 2">
    <name type="scientific">Agrocybe chaxingu</name>
    <dbReference type="NCBI Taxonomy" id="84603"/>
    <lineage>
        <taxon>Eukaryota</taxon>
        <taxon>Fungi</taxon>
        <taxon>Dikarya</taxon>
        <taxon>Basidiomycota</taxon>
        <taxon>Agaricomycotina</taxon>
        <taxon>Agaricomycetes</taxon>
        <taxon>Agaricomycetidae</taxon>
        <taxon>Agaricales</taxon>
        <taxon>Agaricineae</taxon>
        <taxon>Strophariaceae</taxon>
        <taxon>Agrocybe</taxon>
    </lineage>
</organism>
<evidence type="ECO:0000313" key="1">
    <source>
        <dbReference type="EMBL" id="KAJ3503315.1"/>
    </source>
</evidence>
<dbReference type="EMBL" id="JANKHO010001159">
    <property type="protein sequence ID" value="KAJ3503315.1"/>
    <property type="molecule type" value="Genomic_DNA"/>
</dbReference>
<sequence>MVNSTFSLRDNEHFPSLRGITVDNMFDHNTLEYYSEQGHEGFLRPTKHWCLLTEIVEEREWIRPMYTVKDKAGGQFLVAFHHDYDGTPGFRVSETFGMPANRRLPESLASNAKPGNVMAFMYAQNHMFADGQQGIRVEDLDQVKVRVYSLL</sequence>
<comment type="caution">
    <text evidence="1">The sequence shown here is derived from an EMBL/GenBank/DDBJ whole genome shotgun (WGS) entry which is preliminary data.</text>
</comment>
<gene>
    <name evidence="1" type="ORF">NLJ89_g8491</name>
</gene>
<accession>A0A9W8JXD7</accession>
<reference evidence="1" key="1">
    <citation type="submission" date="2022-07" db="EMBL/GenBank/DDBJ databases">
        <title>Genome Sequence of Agrocybe chaxingu.</title>
        <authorList>
            <person name="Buettner E."/>
        </authorList>
    </citation>
    <scope>NUCLEOTIDE SEQUENCE</scope>
    <source>
        <strain evidence="1">MP-N11</strain>
    </source>
</reference>
<dbReference type="OrthoDB" id="265717at2759"/>
<evidence type="ECO:0000313" key="2">
    <source>
        <dbReference type="Proteomes" id="UP001148786"/>
    </source>
</evidence>
<dbReference type="Proteomes" id="UP001148786">
    <property type="component" value="Unassembled WGS sequence"/>
</dbReference>
<keyword evidence="2" id="KW-1185">Reference proteome</keyword>
<protein>
    <submittedName>
        <fullName evidence="1">Uncharacterized protein</fullName>
    </submittedName>
</protein>
<name>A0A9W8JXD7_9AGAR</name>
<dbReference type="AlphaFoldDB" id="A0A9W8JXD7"/>